<organism evidence="4 5">
    <name type="scientific">Eimeria brunetti</name>
    <dbReference type="NCBI Taxonomy" id="51314"/>
    <lineage>
        <taxon>Eukaryota</taxon>
        <taxon>Sar</taxon>
        <taxon>Alveolata</taxon>
        <taxon>Apicomplexa</taxon>
        <taxon>Conoidasida</taxon>
        <taxon>Coccidia</taxon>
        <taxon>Eucoccidiorida</taxon>
        <taxon>Eimeriorina</taxon>
        <taxon>Eimeriidae</taxon>
        <taxon>Eimeria</taxon>
    </lineage>
</organism>
<dbReference type="GO" id="GO:0005634">
    <property type="term" value="C:nucleus"/>
    <property type="evidence" value="ECO:0007669"/>
    <property type="project" value="TreeGrafter"/>
</dbReference>
<keyword evidence="2" id="KW-0812">Transmembrane</keyword>
<protein>
    <submittedName>
        <fullName evidence="4">WGS project CADU00000000 data, contig 00001346, related</fullName>
    </submittedName>
</protein>
<feature type="region of interest" description="Disordered" evidence="1">
    <location>
        <begin position="93"/>
        <end position="153"/>
    </location>
</feature>
<dbReference type="Proteomes" id="UP000030750">
    <property type="component" value="Unassembled WGS sequence"/>
</dbReference>
<dbReference type="SUPFAM" id="SSF56112">
    <property type="entry name" value="Protein kinase-like (PK-like)"/>
    <property type="match status" value="1"/>
</dbReference>
<dbReference type="InterPro" id="IPR011009">
    <property type="entry name" value="Kinase-like_dom_sf"/>
</dbReference>
<dbReference type="SMART" id="SM00220">
    <property type="entry name" value="S_TKc"/>
    <property type="match status" value="1"/>
</dbReference>
<dbReference type="GO" id="GO:0005524">
    <property type="term" value="F:ATP binding"/>
    <property type="evidence" value="ECO:0007669"/>
    <property type="project" value="InterPro"/>
</dbReference>
<dbReference type="PROSITE" id="PS00108">
    <property type="entry name" value="PROTEIN_KINASE_ST"/>
    <property type="match status" value="1"/>
</dbReference>
<evidence type="ECO:0000313" key="5">
    <source>
        <dbReference type="Proteomes" id="UP000030750"/>
    </source>
</evidence>
<gene>
    <name evidence="4" type="ORF">EBH_0072730</name>
</gene>
<dbReference type="OrthoDB" id="6513151at2759"/>
<evidence type="ECO:0000256" key="1">
    <source>
        <dbReference type="SAM" id="MobiDB-lite"/>
    </source>
</evidence>
<feature type="transmembrane region" description="Helical" evidence="2">
    <location>
        <begin position="55"/>
        <end position="74"/>
    </location>
</feature>
<dbReference type="EMBL" id="HG710718">
    <property type="protein sequence ID" value="CDJ47403.1"/>
    <property type="molecule type" value="Genomic_DNA"/>
</dbReference>
<sequence length="552" mass="60955">MSGEVSDFEVPEGTVSRSMINRSMRANGLVEGDEIWEGNGAFDARRRRPHRASRLKVLKFCVAGALVFTLFVKLRRAARDQLPLHMEGDGYDEAGLSSPFSAPPSSSTAAAEHPERVGNTDAHTEESEEGASLLASEATATPSRPDDQLPLHDSWGLPMLDHFDETLPPDVKQGKDRLAAFVAEGGREKAAGSKQNHAVLSAIAKALSNGSSDTLIGMTVPLHNVKPFHLTEKGAHVPRSVRINKFLGRGGSAIVMEAEDTETHEVFAMRFTYMDKSIAEWYPDEESRFGAMQHAVNLEEQGSRQLCGSMPPDLVASKKGITVPLYTGSICRRCTGLHVGDHYILGRVHLSEKLSGTLSELFKADFDVKSVREYVGRRLLHIVLKLQQAGMSHNDLKWDNMLLRSDGSFVVCDMGSVIAFGNPWEILTRYTPEYREPQLNMQEVPQAYEKGIKQPNASSDLWSLGVLLYELFAGRRCPLAKLGTVEEEKSDEEALRAKFLVENTSGVAAKRGLETAKVPPVWTDLILGLLEPSPERRLTAWEIIHKFSDLLE</sequence>
<feature type="compositionally biased region" description="Basic and acidic residues" evidence="1">
    <location>
        <begin position="112"/>
        <end position="125"/>
    </location>
</feature>
<dbReference type="AlphaFoldDB" id="U6LDT2"/>
<evidence type="ECO:0000259" key="3">
    <source>
        <dbReference type="PROSITE" id="PS50011"/>
    </source>
</evidence>
<dbReference type="VEuPathDB" id="ToxoDB:EBH_0072730"/>
<feature type="compositionally biased region" description="Low complexity" evidence="1">
    <location>
        <begin position="130"/>
        <end position="141"/>
    </location>
</feature>
<reference evidence="4" key="1">
    <citation type="submission" date="2013-10" db="EMBL/GenBank/DDBJ databases">
        <title>Genomic analysis of the causative agents of coccidiosis in chickens.</title>
        <authorList>
            <person name="Reid A.J."/>
            <person name="Blake D."/>
            <person name="Billington K."/>
            <person name="Browne H."/>
            <person name="Dunn M."/>
            <person name="Hung S."/>
            <person name="Kawahara F."/>
            <person name="Miranda-Saavedra D."/>
            <person name="Mourier T."/>
            <person name="Nagra H."/>
            <person name="Otto T.D."/>
            <person name="Rawlings N."/>
            <person name="Sanchez A."/>
            <person name="Sanders M."/>
            <person name="Subramaniam C."/>
            <person name="Tay Y."/>
            <person name="Dear P."/>
            <person name="Doerig C."/>
            <person name="Gruber A."/>
            <person name="Parkinson J."/>
            <person name="Shirley M."/>
            <person name="Wan K.L."/>
            <person name="Berriman M."/>
            <person name="Tomley F."/>
            <person name="Pain A."/>
        </authorList>
    </citation>
    <scope>NUCLEOTIDE SEQUENCE [LARGE SCALE GENOMIC DNA]</scope>
    <source>
        <strain evidence="4">Houghton</strain>
    </source>
</reference>
<dbReference type="PANTHER" id="PTHR44167">
    <property type="entry name" value="OVARIAN-SPECIFIC SERINE/THREONINE-PROTEIN KINASE LOK-RELATED"/>
    <property type="match status" value="1"/>
</dbReference>
<keyword evidence="2" id="KW-0472">Membrane</keyword>
<evidence type="ECO:0000313" key="4">
    <source>
        <dbReference type="EMBL" id="CDJ47403.1"/>
    </source>
</evidence>
<name>U6LDT2_9EIME</name>
<dbReference type="Gene3D" id="1.10.510.10">
    <property type="entry name" value="Transferase(Phosphotransferase) domain 1"/>
    <property type="match status" value="1"/>
</dbReference>
<reference evidence="4" key="2">
    <citation type="submission" date="2013-10" db="EMBL/GenBank/DDBJ databases">
        <authorList>
            <person name="Aslett M."/>
        </authorList>
    </citation>
    <scope>NUCLEOTIDE SEQUENCE [LARGE SCALE GENOMIC DNA]</scope>
    <source>
        <strain evidence="4">Houghton</strain>
    </source>
</reference>
<dbReference type="PANTHER" id="PTHR44167:SF24">
    <property type="entry name" value="SERINE_THREONINE-PROTEIN KINASE CHK2"/>
    <property type="match status" value="1"/>
</dbReference>
<dbReference type="PROSITE" id="PS50011">
    <property type="entry name" value="PROTEIN_KINASE_DOM"/>
    <property type="match status" value="1"/>
</dbReference>
<dbReference type="GO" id="GO:0044773">
    <property type="term" value="P:mitotic DNA damage checkpoint signaling"/>
    <property type="evidence" value="ECO:0007669"/>
    <property type="project" value="TreeGrafter"/>
</dbReference>
<keyword evidence="5" id="KW-1185">Reference proteome</keyword>
<dbReference type="InterPro" id="IPR000719">
    <property type="entry name" value="Prot_kinase_dom"/>
</dbReference>
<dbReference type="Pfam" id="PF00069">
    <property type="entry name" value="Pkinase"/>
    <property type="match status" value="1"/>
</dbReference>
<dbReference type="GO" id="GO:0004674">
    <property type="term" value="F:protein serine/threonine kinase activity"/>
    <property type="evidence" value="ECO:0007669"/>
    <property type="project" value="TreeGrafter"/>
</dbReference>
<feature type="compositionally biased region" description="Low complexity" evidence="1">
    <location>
        <begin position="97"/>
        <end position="111"/>
    </location>
</feature>
<keyword evidence="2" id="KW-1133">Transmembrane helix</keyword>
<feature type="domain" description="Protein kinase" evidence="3">
    <location>
        <begin position="241"/>
        <end position="548"/>
    </location>
</feature>
<evidence type="ECO:0000256" key="2">
    <source>
        <dbReference type="SAM" id="Phobius"/>
    </source>
</evidence>
<dbReference type="InterPro" id="IPR008271">
    <property type="entry name" value="Ser/Thr_kinase_AS"/>
</dbReference>
<accession>U6LDT2</accession>
<proteinExistence type="predicted"/>